<name>B0E035_LACBS</name>
<dbReference type="OrthoDB" id="2940102at2759"/>
<dbReference type="AlphaFoldDB" id="B0E035"/>
<dbReference type="GeneID" id="6085135"/>
<keyword evidence="2" id="KW-1185">Reference proteome</keyword>
<dbReference type="EMBL" id="DS547158">
    <property type="protein sequence ID" value="EDQ99831.1"/>
    <property type="molecule type" value="Genomic_DNA"/>
</dbReference>
<gene>
    <name evidence="1" type="ORF">LACBIDRAFT_334733</name>
</gene>
<evidence type="ECO:0000313" key="1">
    <source>
        <dbReference type="EMBL" id="EDQ99831.1"/>
    </source>
</evidence>
<dbReference type="HOGENOM" id="CLU_1981967_0_0_1"/>
<reference evidence="1 2" key="1">
    <citation type="journal article" date="2008" name="Nature">
        <title>The genome of Laccaria bicolor provides insights into mycorrhizal symbiosis.</title>
        <authorList>
            <person name="Martin F."/>
            <person name="Aerts A."/>
            <person name="Ahren D."/>
            <person name="Brun A."/>
            <person name="Danchin E.G.J."/>
            <person name="Duchaussoy F."/>
            <person name="Gibon J."/>
            <person name="Kohler A."/>
            <person name="Lindquist E."/>
            <person name="Pereda V."/>
            <person name="Salamov A."/>
            <person name="Shapiro H.J."/>
            <person name="Wuyts J."/>
            <person name="Blaudez D."/>
            <person name="Buee M."/>
            <person name="Brokstein P."/>
            <person name="Canbaeck B."/>
            <person name="Cohen D."/>
            <person name="Courty P.E."/>
            <person name="Coutinho P.M."/>
            <person name="Delaruelle C."/>
            <person name="Detter J.C."/>
            <person name="Deveau A."/>
            <person name="DiFazio S."/>
            <person name="Duplessis S."/>
            <person name="Fraissinet-Tachet L."/>
            <person name="Lucic E."/>
            <person name="Frey-Klett P."/>
            <person name="Fourrey C."/>
            <person name="Feussner I."/>
            <person name="Gay G."/>
            <person name="Grimwood J."/>
            <person name="Hoegger P.J."/>
            <person name="Jain P."/>
            <person name="Kilaru S."/>
            <person name="Labbe J."/>
            <person name="Lin Y.C."/>
            <person name="Legue V."/>
            <person name="Le Tacon F."/>
            <person name="Marmeisse R."/>
            <person name="Melayah D."/>
            <person name="Montanini B."/>
            <person name="Muratet M."/>
            <person name="Nehls U."/>
            <person name="Niculita-Hirzel H."/>
            <person name="Oudot-Le Secq M.P."/>
            <person name="Peter M."/>
            <person name="Quesneville H."/>
            <person name="Rajashekar B."/>
            <person name="Reich M."/>
            <person name="Rouhier N."/>
            <person name="Schmutz J."/>
            <person name="Yin T."/>
            <person name="Chalot M."/>
            <person name="Henrissat B."/>
            <person name="Kuees U."/>
            <person name="Lucas S."/>
            <person name="Van de Peer Y."/>
            <person name="Podila G.K."/>
            <person name="Polle A."/>
            <person name="Pukkila P.J."/>
            <person name="Richardson P.M."/>
            <person name="Rouze P."/>
            <person name="Sanders I.R."/>
            <person name="Stajich J.E."/>
            <person name="Tunlid A."/>
            <person name="Tuskan G."/>
            <person name="Grigoriev I.V."/>
        </authorList>
    </citation>
    <scope>NUCLEOTIDE SEQUENCE [LARGE SCALE GENOMIC DNA]</scope>
    <source>
        <strain evidence="2">S238N-H82 / ATCC MYA-4686</strain>
    </source>
</reference>
<dbReference type="Proteomes" id="UP000001194">
    <property type="component" value="Unassembled WGS sequence"/>
</dbReference>
<protein>
    <submittedName>
        <fullName evidence="1">Predicted protein</fullName>
    </submittedName>
</protein>
<dbReference type="RefSeq" id="XP_001889523.1">
    <property type="nucleotide sequence ID" value="XM_001889488.1"/>
</dbReference>
<evidence type="ECO:0000313" key="2">
    <source>
        <dbReference type="Proteomes" id="UP000001194"/>
    </source>
</evidence>
<organism evidence="2">
    <name type="scientific">Laccaria bicolor (strain S238N-H82 / ATCC MYA-4686)</name>
    <name type="common">Bicoloured deceiver</name>
    <name type="synonym">Laccaria laccata var. bicolor</name>
    <dbReference type="NCBI Taxonomy" id="486041"/>
    <lineage>
        <taxon>Eukaryota</taxon>
        <taxon>Fungi</taxon>
        <taxon>Dikarya</taxon>
        <taxon>Basidiomycota</taxon>
        <taxon>Agaricomycotina</taxon>
        <taxon>Agaricomycetes</taxon>
        <taxon>Agaricomycetidae</taxon>
        <taxon>Agaricales</taxon>
        <taxon>Agaricineae</taxon>
        <taxon>Hydnangiaceae</taxon>
        <taxon>Laccaria</taxon>
    </lineage>
</organism>
<dbReference type="InParanoid" id="B0E035"/>
<sequence>MYVNIGAGAKKETTISCFEKTSCLHWFAHLQKKPSWVGDIAYALYCLPFPVVLKPVHLTDPNLIPDLIAEVEVLCACALQRDIDELEKTILLKKGIANPAALKLSDVLKFWHYLDVVVPAHCKALM</sequence>
<accession>B0E035</accession>
<dbReference type="KEGG" id="lbc:LACBIDRAFT_334733"/>
<proteinExistence type="predicted"/>